<gene>
    <name evidence="2" type="ORF">JZ751_017670</name>
</gene>
<feature type="region of interest" description="Disordered" evidence="1">
    <location>
        <begin position="1"/>
        <end position="79"/>
    </location>
</feature>
<keyword evidence="3" id="KW-1185">Reference proteome</keyword>
<dbReference type="AlphaFoldDB" id="A0A8T2PKG9"/>
<evidence type="ECO:0000313" key="3">
    <source>
        <dbReference type="Proteomes" id="UP000824540"/>
    </source>
</evidence>
<dbReference type="EMBL" id="JAFBMS010000004">
    <property type="protein sequence ID" value="KAG9353094.1"/>
    <property type="molecule type" value="Genomic_DNA"/>
</dbReference>
<organism evidence="2 3">
    <name type="scientific">Albula glossodonta</name>
    <name type="common">roundjaw bonefish</name>
    <dbReference type="NCBI Taxonomy" id="121402"/>
    <lineage>
        <taxon>Eukaryota</taxon>
        <taxon>Metazoa</taxon>
        <taxon>Chordata</taxon>
        <taxon>Craniata</taxon>
        <taxon>Vertebrata</taxon>
        <taxon>Euteleostomi</taxon>
        <taxon>Actinopterygii</taxon>
        <taxon>Neopterygii</taxon>
        <taxon>Teleostei</taxon>
        <taxon>Albuliformes</taxon>
        <taxon>Albulidae</taxon>
        <taxon>Albula</taxon>
    </lineage>
</organism>
<feature type="compositionally biased region" description="Basic and acidic residues" evidence="1">
    <location>
        <begin position="12"/>
        <end position="22"/>
    </location>
</feature>
<sequence>MHSKGRVPQNLLHRDMTSERRSQSAVSGIPSHHLVYRGSYPERPPQHKASGVKCRAQHQNLGMWGKDDDNGTMTEGAES</sequence>
<evidence type="ECO:0000256" key="1">
    <source>
        <dbReference type="SAM" id="MobiDB-lite"/>
    </source>
</evidence>
<comment type="caution">
    <text evidence="2">The sequence shown here is derived from an EMBL/GenBank/DDBJ whole genome shotgun (WGS) entry which is preliminary data.</text>
</comment>
<reference evidence="2" key="1">
    <citation type="thesis" date="2021" institute="BYU ScholarsArchive" country="Provo, UT, USA">
        <title>Applications of and Algorithms for Genome Assembly and Genomic Analyses with an Emphasis on Marine Teleosts.</title>
        <authorList>
            <person name="Pickett B.D."/>
        </authorList>
    </citation>
    <scope>NUCLEOTIDE SEQUENCE</scope>
    <source>
        <strain evidence="2">HI-2016</strain>
    </source>
</reference>
<dbReference type="Proteomes" id="UP000824540">
    <property type="component" value="Unassembled WGS sequence"/>
</dbReference>
<evidence type="ECO:0000313" key="2">
    <source>
        <dbReference type="EMBL" id="KAG9353094.1"/>
    </source>
</evidence>
<accession>A0A8T2PKG9</accession>
<proteinExistence type="predicted"/>
<name>A0A8T2PKG9_9TELE</name>
<protein>
    <submittedName>
        <fullName evidence="2">Uncharacterized protein</fullName>
    </submittedName>
</protein>